<dbReference type="EMBL" id="JQIF01000023">
    <property type="protein sequence ID" value="KGJ54117.1"/>
    <property type="molecule type" value="Genomic_DNA"/>
</dbReference>
<evidence type="ECO:0000313" key="3">
    <source>
        <dbReference type="Proteomes" id="UP000030008"/>
    </source>
</evidence>
<dbReference type="GO" id="GO:0003677">
    <property type="term" value="F:DNA binding"/>
    <property type="evidence" value="ECO:0007669"/>
    <property type="project" value="InterPro"/>
</dbReference>
<gene>
    <name evidence="2" type="ORF">CIAN88_06125</name>
</gene>
<accession>A0A099IA76</accession>
<evidence type="ECO:0000313" key="2">
    <source>
        <dbReference type="EMBL" id="KGJ54117.1"/>
    </source>
</evidence>
<protein>
    <recommendedName>
        <fullName evidence="1">HTH cro/C1-type domain-containing protein</fullName>
    </recommendedName>
</protein>
<organism evidence="2 3">
    <name type="scientific">Clostridium innocuum</name>
    <dbReference type="NCBI Taxonomy" id="1522"/>
    <lineage>
        <taxon>Bacteria</taxon>
        <taxon>Bacillati</taxon>
        <taxon>Bacillota</taxon>
        <taxon>Clostridia</taxon>
        <taxon>Eubacteriales</taxon>
        <taxon>Clostridiaceae</taxon>
        <taxon>Clostridium</taxon>
    </lineage>
</organism>
<evidence type="ECO:0000259" key="1">
    <source>
        <dbReference type="PROSITE" id="PS50943"/>
    </source>
</evidence>
<dbReference type="Gene3D" id="1.10.260.40">
    <property type="entry name" value="lambda repressor-like DNA-binding domains"/>
    <property type="match status" value="1"/>
</dbReference>
<dbReference type="SMART" id="SM00530">
    <property type="entry name" value="HTH_XRE"/>
    <property type="match status" value="1"/>
</dbReference>
<dbReference type="InterPro" id="IPR001387">
    <property type="entry name" value="Cro/C1-type_HTH"/>
</dbReference>
<dbReference type="InterPro" id="IPR010982">
    <property type="entry name" value="Lambda_DNA-bd_dom_sf"/>
</dbReference>
<sequence length="126" mass="14652">MKVYERIKYLRKSELHMTQEQFAKELLISRSSLSVIEIGEVKVTERNILTICLTYGVNEEWLRDGVEPIFKTLTKEEEIASYLGDLISPSNTKDFQKRFIRALAKLDDDGWDVIEGLINNIVKKED</sequence>
<dbReference type="AlphaFoldDB" id="A0A099IA76"/>
<feature type="domain" description="HTH cro/C1-type" evidence="1">
    <location>
        <begin position="7"/>
        <end position="62"/>
    </location>
</feature>
<name>A0A099IA76_CLOIN</name>
<dbReference type="CDD" id="cd00093">
    <property type="entry name" value="HTH_XRE"/>
    <property type="match status" value="1"/>
</dbReference>
<dbReference type="Proteomes" id="UP000030008">
    <property type="component" value="Unassembled WGS sequence"/>
</dbReference>
<dbReference type="PROSITE" id="PS50943">
    <property type="entry name" value="HTH_CROC1"/>
    <property type="match status" value="1"/>
</dbReference>
<dbReference type="SUPFAM" id="SSF47413">
    <property type="entry name" value="lambda repressor-like DNA-binding domains"/>
    <property type="match status" value="1"/>
</dbReference>
<comment type="caution">
    <text evidence="2">The sequence shown here is derived from an EMBL/GenBank/DDBJ whole genome shotgun (WGS) entry which is preliminary data.</text>
</comment>
<reference evidence="2 3" key="1">
    <citation type="submission" date="2014-08" db="EMBL/GenBank/DDBJ databases">
        <title>Clostridium innocuum, an unnegligible vancomycin-resistant pathogen causing extra-intestinal infections.</title>
        <authorList>
            <person name="Feng Y."/>
            <person name="Chiu C.-H."/>
        </authorList>
    </citation>
    <scope>NUCLEOTIDE SEQUENCE [LARGE SCALE GENOMIC DNA]</scope>
    <source>
        <strain evidence="2 3">AN88</strain>
    </source>
</reference>
<dbReference type="Pfam" id="PF01381">
    <property type="entry name" value="HTH_3"/>
    <property type="match status" value="1"/>
</dbReference>
<proteinExistence type="predicted"/>